<protein>
    <recommendedName>
        <fullName evidence="3">Tetratricopeptide repeat protein</fullName>
    </recommendedName>
</protein>
<keyword evidence="2" id="KW-1185">Reference proteome</keyword>
<dbReference type="Pfam" id="PF14559">
    <property type="entry name" value="TPR_19"/>
    <property type="match status" value="1"/>
</dbReference>
<proteinExistence type="predicted"/>
<dbReference type="Gene3D" id="1.25.40.10">
    <property type="entry name" value="Tetratricopeptide repeat domain"/>
    <property type="match status" value="1"/>
</dbReference>
<dbReference type="EMBL" id="CP022129">
    <property type="protein sequence ID" value="ASF48102.1"/>
    <property type="molecule type" value="Genomic_DNA"/>
</dbReference>
<evidence type="ECO:0008006" key="3">
    <source>
        <dbReference type="Google" id="ProtNLM"/>
    </source>
</evidence>
<sequence>MVRLIRRAGKRPPPLTPMMEFPLMAFTLNKPAPRYLALVAGLLLAAPGFADPSPAEAVIQDLVTRAQAAMASGHPQQAAELYDKAAGFGESAAAEIGMVRAYLQAGEFRKTIAFANLVAAEHPDVNDTAALLAYLEDREGQTVPALAKINAALQNHPHDAALMGAYSEILIDRMAVPQALKELDAWIAKNPPHGDIYRLRARAALAAGDTEAVAVWRRKAAQAYEANGELDAAKPLRAWLARLPGATPPDTASPTPPAATTSRWPAPYFAALPLTTNAVTSGNGFVVDQGRRVITNASLISNGAKDIWVRNGLGEVRAAQVEKVLPDQGLALLRLPQAYPKVWSLPGLMPMPKQLKFCFVFGYPVTDGVEAGYPLVAPSVVVRPEVGVGGLMQMSGSLGGADNSGSPVFDPSGQLIGMTLGPHEPLKGITNRDSLLGKGAFAVRAEALRALVPKTAQARTKRGKAQTVNPSVEELYEKLQPAVVQVVVAN</sequence>
<organism evidence="1 2">
    <name type="scientific">Methylovulum psychrotolerans</name>
    <dbReference type="NCBI Taxonomy" id="1704499"/>
    <lineage>
        <taxon>Bacteria</taxon>
        <taxon>Pseudomonadati</taxon>
        <taxon>Pseudomonadota</taxon>
        <taxon>Gammaproteobacteria</taxon>
        <taxon>Methylococcales</taxon>
        <taxon>Methylococcaceae</taxon>
        <taxon>Methylovulum</taxon>
    </lineage>
</organism>
<evidence type="ECO:0000313" key="1">
    <source>
        <dbReference type="EMBL" id="ASF48102.1"/>
    </source>
</evidence>
<accession>A0A1Z4C3I8</accession>
<gene>
    <name evidence="1" type="ORF">CEK71_19660</name>
</gene>
<reference evidence="1 2" key="1">
    <citation type="submission" date="2017-06" db="EMBL/GenBank/DDBJ databases">
        <title>Genome Sequencing of the methanotroph Methylovulum psychrotolerants str. HV10-M2 isolated from a high-altitude environment.</title>
        <authorList>
            <person name="Mateos-Rivera A."/>
        </authorList>
    </citation>
    <scope>NUCLEOTIDE SEQUENCE [LARGE SCALE GENOMIC DNA]</scope>
    <source>
        <strain evidence="1 2">HV10_M2</strain>
    </source>
</reference>
<dbReference type="KEGG" id="mpsy:CEK71_19660"/>
<dbReference type="Proteomes" id="UP000197019">
    <property type="component" value="Chromosome"/>
</dbReference>
<name>A0A1Z4C3I8_9GAMM</name>
<dbReference type="InterPro" id="IPR009003">
    <property type="entry name" value="Peptidase_S1_PA"/>
</dbReference>
<dbReference type="SUPFAM" id="SSF48452">
    <property type="entry name" value="TPR-like"/>
    <property type="match status" value="2"/>
</dbReference>
<dbReference type="RefSeq" id="WP_088620972.1">
    <property type="nucleotide sequence ID" value="NZ_CP022129.1"/>
</dbReference>
<dbReference type="Gene3D" id="2.40.10.120">
    <property type="match status" value="1"/>
</dbReference>
<dbReference type="Pfam" id="PF13365">
    <property type="entry name" value="Trypsin_2"/>
    <property type="match status" value="1"/>
</dbReference>
<dbReference type="AlphaFoldDB" id="A0A1Z4C3I8"/>
<dbReference type="SUPFAM" id="SSF50494">
    <property type="entry name" value="Trypsin-like serine proteases"/>
    <property type="match status" value="1"/>
</dbReference>
<dbReference type="InterPro" id="IPR011990">
    <property type="entry name" value="TPR-like_helical_dom_sf"/>
</dbReference>
<evidence type="ECO:0000313" key="2">
    <source>
        <dbReference type="Proteomes" id="UP000197019"/>
    </source>
</evidence>